<accession>A0A1S4DM34</accession>
<dbReference type="Pfam" id="PF14223">
    <property type="entry name" value="Retrotran_gag_2"/>
    <property type="match status" value="1"/>
</dbReference>
<reference evidence="1" key="1">
    <citation type="journal article" date="2014" name="Nat. Commun.">
        <title>The tobacco genome sequence and its comparison with those of tomato and potato.</title>
        <authorList>
            <person name="Sierro N."/>
            <person name="Battey J.N."/>
            <person name="Ouadi S."/>
            <person name="Bakaher N."/>
            <person name="Bovet L."/>
            <person name="Willig A."/>
            <person name="Goepfert S."/>
            <person name="Peitsch M.C."/>
            <person name="Ivanov N.V."/>
        </authorList>
    </citation>
    <scope>NUCLEOTIDE SEQUENCE [LARGE SCALE GENOMIC DNA]</scope>
</reference>
<reference evidence="2" key="2">
    <citation type="submission" date="2025-08" db="UniProtKB">
        <authorList>
            <consortium name="RefSeq"/>
        </authorList>
    </citation>
    <scope>IDENTIFICATION</scope>
    <source>
        <tissue evidence="2">Leaf</tissue>
    </source>
</reference>
<dbReference type="AlphaFoldDB" id="A0A1S4DM34"/>
<dbReference type="OMA" id="FEHIAYV"/>
<dbReference type="RefSeq" id="XP_016514473.2">
    <property type="nucleotide sequence ID" value="XM_016658987.2"/>
</dbReference>
<dbReference type="RefSeq" id="XP_016514473.1">
    <property type="nucleotide sequence ID" value="XM_016658987.1"/>
</dbReference>
<dbReference type="GeneID" id="107831238"/>
<dbReference type="KEGG" id="nta:107831238"/>
<dbReference type="OrthoDB" id="1920930at2759"/>
<evidence type="ECO:0000313" key="2">
    <source>
        <dbReference type="RefSeq" id="XP_016514473.2"/>
    </source>
</evidence>
<protein>
    <submittedName>
        <fullName evidence="2">Uncharacterized protein LOC107831238</fullName>
    </submittedName>
</protein>
<organism evidence="1 2">
    <name type="scientific">Nicotiana tabacum</name>
    <name type="common">Common tobacco</name>
    <dbReference type="NCBI Taxonomy" id="4097"/>
    <lineage>
        <taxon>Eukaryota</taxon>
        <taxon>Viridiplantae</taxon>
        <taxon>Streptophyta</taxon>
        <taxon>Embryophyta</taxon>
        <taxon>Tracheophyta</taxon>
        <taxon>Spermatophyta</taxon>
        <taxon>Magnoliopsida</taxon>
        <taxon>eudicotyledons</taxon>
        <taxon>Gunneridae</taxon>
        <taxon>Pentapetalae</taxon>
        <taxon>asterids</taxon>
        <taxon>lamiids</taxon>
        <taxon>Solanales</taxon>
        <taxon>Solanaceae</taxon>
        <taxon>Nicotianoideae</taxon>
        <taxon>Nicotianeae</taxon>
        <taxon>Nicotiana</taxon>
    </lineage>
</organism>
<keyword evidence="1" id="KW-1185">Reference proteome</keyword>
<proteinExistence type="predicted"/>
<dbReference type="Proteomes" id="UP000790787">
    <property type="component" value="Chromosome 17"/>
</dbReference>
<name>A0A1S4DM34_TOBAC</name>
<gene>
    <name evidence="2" type="primary">LOC107831238</name>
</gene>
<dbReference type="PaxDb" id="4097-A0A1S4DM34"/>
<dbReference type="PANTHER" id="PTHR37610:SF40">
    <property type="entry name" value="OS01G0909600 PROTEIN"/>
    <property type="match status" value="1"/>
</dbReference>
<evidence type="ECO:0000313" key="1">
    <source>
        <dbReference type="Proteomes" id="UP000790787"/>
    </source>
</evidence>
<dbReference type="PANTHER" id="PTHR37610">
    <property type="entry name" value="CCHC-TYPE DOMAIN-CONTAINING PROTEIN"/>
    <property type="match status" value="1"/>
</dbReference>
<sequence length="147" mass="16873">MSSFNPLTSILNQNKLEGPNYVDWKRNLDIVLTAESYKFVITEECPEKPDEDATDDQVKAYDKWVKVDEMIRCYILASMANVLQHPHQSMGSAYDMLESLKEMFGEQNCTSKQTIMKTLLNTKMAKGSSVRDHVLKMMCLLNELEVL</sequence>